<evidence type="ECO:0000259" key="7">
    <source>
        <dbReference type="PROSITE" id="PS51193"/>
    </source>
</evidence>
<dbReference type="EMBL" id="CAJEWD010000008">
    <property type="protein sequence ID" value="CAD2077684.1"/>
    <property type="molecule type" value="Genomic_DNA"/>
</dbReference>
<dbReference type="PANTHER" id="PTHR30231:SF41">
    <property type="entry name" value="DNA POLYMERASE III SUBUNIT EPSILON"/>
    <property type="match status" value="1"/>
</dbReference>
<dbReference type="GO" id="GO:0008408">
    <property type="term" value="F:3'-5' exonuclease activity"/>
    <property type="evidence" value="ECO:0007669"/>
    <property type="project" value="InterPro"/>
</dbReference>
<dbReference type="InterPro" id="IPR013520">
    <property type="entry name" value="Ribonucl_H"/>
</dbReference>
<dbReference type="GO" id="GO:0003677">
    <property type="term" value="F:DNA binding"/>
    <property type="evidence" value="ECO:0007669"/>
    <property type="project" value="InterPro"/>
</dbReference>
<organism evidence="8 9">
    <name type="scientific">Jeotgalicoccus meleagridis</name>
    <dbReference type="NCBI Taxonomy" id="2759181"/>
    <lineage>
        <taxon>Bacteria</taxon>
        <taxon>Bacillati</taxon>
        <taxon>Bacillota</taxon>
        <taxon>Bacilli</taxon>
        <taxon>Bacillales</taxon>
        <taxon>Staphylococcaceae</taxon>
        <taxon>Jeotgalicoccus</taxon>
    </lineage>
</organism>
<dbReference type="Gene3D" id="3.30.420.10">
    <property type="entry name" value="Ribonuclease H-like superfamily/Ribonuclease H"/>
    <property type="match status" value="1"/>
</dbReference>
<dbReference type="InterPro" id="IPR006310">
    <property type="entry name" value="DinG"/>
</dbReference>
<dbReference type="SUPFAM" id="SSF53098">
    <property type="entry name" value="Ribonuclease H-like"/>
    <property type="match status" value="1"/>
</dbReference>
<evidence type="ECO:0000256" key="5">
    <source>
        <dbReference type="ARBA" id="ARBA00022840"/>
    </source>
</evidence>
<keyword evidence="2 6" id="KW-0547">Nucleotide-binding</keyword>
<comment type="caution">
    <text evidence="8">The sequence shown here is derived from an EMBL/GenBank/DDBJ whole genome shotgun (WGS) entry which is preliminary data.</text>
</comment>
<evidence type="ECO:0000256" key="6">
    <source>
        <dbReference type="RuleBase" id="RU364106"/>
    </source>
</evidence>
<dbReference type="CDD" id="cd06127">
    <property type="entry name" value="DEDDh"/>
    <property type="match status" value="1"/>
</dbReference>
<evidence type="ECO:0000256" key="2">
    <source>
        <dbReference type="ARBA" id="ARBA00022741"/>
    </source>
</evidence>
<dbReference type="FunFam" id="3.30.420.10:FF:000045">
    <property type="entry name" value="3'-5' exonuclease DinG"/>
    <property type="match status" value="1"/>
</dbReference>
<dbReference type="InterPro" id="IPR014013">
    <property type="entry name" value="Helic_SF1/SF2_ATP-bd_DinG/Rad3"/>
</dbReference>
<dbReference type="RefSeq" id="WP_185125734.1">
    <property type="nucleotide sequence ID" value="NZ_CAJEWD010000008.1"/>
</dbReference>
<dbReference type="GO" id="GO:0016818">
    <property type="term" value="F:hydrolase activity, acting on acid anhydrides, in phosphorus-containing anhydrides"/>
    <property type="evidence" value="ECO:0007669"/>
    <property type="project" value="InterPro"/>
</dbReference>
<reference evidence="8 9" key="1">
    <citation type="submission" date="2020-07" db="EMBL/GenBank/DDBJ databases">
        <authorList>
            <person name="Criscuolo A."/>
        </authorList>
    </citation>
    <scope>NUCLEOTIDE SEQUENCE [LARGE SCALE GENOMIC DNA]</scope>
    <source>
        <strain evidence="8">CIP111649</strain>
    </source>
</reference>
<dbReference type="GO" id="GO:0004386">
    <property type="term" value="F:helicase activity"/>
    <property type="evidence" value="ECO:0007669"/>
    <property type="project" value="InterPro"/>
</dbReference>
<dbReference type="SMART" id="SM00491">
    <property type="entry name" value="HELICc2"/>
    <property type="match status" value="1"/>
</dbReference>
<evidence type="ECO:0000256" key="1">
    <source>
        <dbReference type="ARBA" id="ARBA00022722"/>
    </source>
</evidence>
<accession>A0A6V7RJS2</accession>
<keyword evidence="9" id="KW-1185">Reference proteome</keyword>
<keyword evidence="3 6" id="KW-0378">Hydrolase</keyword>
<comment type="function">
    <text evidence="6">3'-5' exonuclease.</text>
</comment>
<dbReference type="PROSITE" id="PS51193">
    <property type="entry name" value="HELICASE_ATP_BIND_2"/>
    <property type="match status" value="1"/>
</dbReference>
<dbReference type="GO" id="GO:0045004">
    <property type="term" value="P:DNA replication proofreading"/>
    <property type="evidence" value="ECO:0007669"/>
    <property type="project" value="TreeGrafter"/>
</dbReference>
<name>A0A6V7RJS2_9STAP</name>
<dbReference type="InterPro" id="IPR027417">
    <property type="entry name" value="P-loop_NTPase"/>
</dbReference>
<dbReference type="Pfam" id="PF13307">
    <property type="entry name" value="Helicase_C_2"/>
    <property type="match status" value="1"/>
</dbReference>
<keyword evidence="5 6" id="KW-0067">ATP-binding</keyword>
<evidence type="ECO:0000256" key="3">
    <source>
        <dbReference type="ARBA" id="ARBA00022801"/>
    </source>
</evidence>
<evidence type="ECO:0000256" key="4">
    <source>
        <dbReference type="ARBA" id="ARBA00022839"/>
    </source>
</evidence>
<dbReference type="PANTHER" id="PTHR30231">
    <property type="entry name" value="DNA POLYMERASE III SUBUNIT EPSILON"/>
    <property type="match status" value="1"/>
</dbReference>
<dbReference type="AlphaFoldDB" id="A0A6V7RJS2"/>
<dbReference type="Gene3D" id="3.40.50.300">
    <property type="entry name" value="P-loop containing nucleotide triphosphate hydrolases"/>
    <property type="match status" value="2"/>
</dbReference>
<dbReference type="Pfam" id="PF00929">
    <property type="entry name" value="RNase_T"/>
    <property type="match status" value="1"/>
</dbReference>
<dbReference type="SUPFAM" id="SSF52540">
    <property type="entry name" value="P-loop containing nucleoside triphosphate hydrolases"/>
    <property type="match status" value="1"/>
</dbReference>
<gene>
    <name evidence="8" type="primary">dinG_3</name>
    <name evidence="6" type="synonym">dinG</name>
    <name evidence="8" type="ORF">JEODO184_01217</name>
</gene>
<dbReference type="NCBIfam" id="TIGR01407">
    <property type="entry name" value="dinG_rel"/>
    <property type="match status" value="1"/>
</dbReference>
<feature type="domain" description="Helicase ATP-binding" evidence="7">
    <location>
        <begin position="238"/>
        <end position="498"/>
    </location>
</feature>
<dbReference type="GO" id="GO:0003887">
    <property type="term" value="F:DNA-directed DNA polymerase activity"/>
    <property type="evidence" value="ECO:0007669"/>
    <property type="project" value="InterPro"/>
</dbReference>
<dbReference type="NCBIfam" id="TIGR00573">
    <property type="entry name" value="dnaq"/>
    <property type="match status" value="1"/>
</dbReference>
<dbReference type="Proteomes" id="UP000589351">
    <property type="component" value="Unassembled WGS sequence"/>
</dbReference>
<dbReference type="GO" id="GO:0005829">
    <property type="term" value="C:cytosol"/>
    <property type="evidence" value="ECO:0007669"/>
    <property type="project" value="TreeGrafter"/>
</dbReference>
<keyword evidence="4 6" id="KW-0269">Exonuclease</keyword>
<dbReference type="InterPro" id="IPR036397">
    <property type="entry name" value="RNaseH_sf"/>
</dbReference>
<dbReference type="SMART" id="SM00479">
    <property type="entry name" value="EXOIII"/>
    <property type="match status" value="1"/>
</dbReference>
<dbReference type="InterPro" id="IPR006555">
    <property type="entry name" value="ATP-dep_Helicase_C"/>
</dbReference>
<dbReference type="InterPro" id="IPR006054">
    <property type="entry name" value="DnaQ"/>
</dbReference>
<proteinExistence type="inferred from homology"/>
<dbReference type="InterPro" id="IPR012337">
    <property type="entry name" value="RNaseH-like_sf"/>
</dbReference>
<evidence type="ECO:0000313" key="9">
    <source>
        <dbReference type="Proteomes" id="UP000589351"/>
    </source>
</evidence>
<dbReference type="EC" id="3.1.-.-" evidence="6"/>
<protein>
    <recommendedName>
        <fullName evidence="6">3'-5' exonuclease DinG</fullName>
        <ecNumber evidence="6">3.1.-.-</ecNumber>
    </recommendedName>
</protein>
<evidence type="ECO:0000313" key="8">
    <source>
        <dbReference type="EMBL" id="CAD2077684.1"/>
    </source>
</evidence>
<keyword evidence="1 6" id="KW-0540">Nuclease</keyword>
<comment type="similarity">
    <text evidence="6">Belongs to the helicase family. DinG subfamily. Type 2 sub-subfamily.</text>
</comment>
<dbReference type="GO" id="GO:0005524">
    <property type="term" value="F:ATP binding"/>
    <property type="evidence" value="ECO:0007669"/>
    <property type="project" value="UniProtKB-KW"/>
</dbReference>
<sequence length="838" mass="96663">MLEKTFAVVDLETTGNKINKDKIIQLSITFVRNLKIVDQYNTFLSDSKNISPFIRELTNISPSMLEKAPLFQDVATEINDKLKDAIFVAHNVEFDLNFLKAAFKSIGINYQPSYKLDTVELSRIFLPQVAGYQLNIVADYLNIELSQAHRADEDALATAKILIYIIEKMLKLHSQTLIHIYHLSKNMPTNLTDLLFNILSQKDETNDHQIISYNQFYIKDSKVDHKNMPAISVDELYQAYLKAANHEYRSDQHKLVNLIYDSLVAGRFHAIEAYTGLGKSDAFLIAALSYYSIYKRQVIVSTSRKILQNQLIESSLTLLRSVALGAMPFVLLKGRKNYIDLEAFTSLLDLDDDNPEICFLKMRILVWLLETESGDLSELNLRGPEKSYYETMLIQVGQHKSHYYFKRALNNAKVVPVIVTNHYFLNDCLNNLEDIQALIIDEAHQLKSALDLKERRLFTYPNLKFFIGQVGHVSQDRLLASYIKRNPSPTNYLLEDIVLKLHGEIDHLFKYLTKKDIKKATDALDNMLKFTNLFLSTIRGTNDYQALYNQVAYFQSSIKELRHSLEFDNCTIKSHKNTHKTEVIIRTDELDSLSEALVTIPCQILLSGTLEVNGSFKHLSYWFGDSDFDTTIMNKKEIFDDIRLFIPNDITSYDIDDKSYVIDVLDYLLLYLTETNSKLIVIFSNFELLEKVYSYTEDIGLFEQIPVLKQSRGSNTEKLLNQYNQLNQCLLLGTYTFTEGVNLVSEKDKVLMLTKLPFPLPSGDSFRNFYKEDLPEAVIHFRQIAGRLKRSQDDKGILILFDNRILNKPYKNAFLKYFPEKNIIKADRASFKALLFDL</sequence>